<dbReference type="Gene3D" id="3.40.50.2000">
    <property type="entry name" value="Glycogen Phosphorylase B"/>
    <property type="match status" value="2"/>
</dbReference>
<accession>A0A0F8Y1V2</accession>
<dbReference type="PANTHER" id="PTHR43174">
    <property type="entry name" value="UDP-N-ACETYLGLUCOSAMINE 2-EPIMERASE"/>
    <property type="match status" value="1"/>
</dbReference>
<dbReference type="InterPro" id="IPR003331">
    <property type="entry name" value="UDP_GlcNAc_Epimerase_2_dom"/>
</dbReference>
<evidence type="ECO:0000256" key="2">
    <source>
        <dbReference type="ARBA" id="ARBA00038209"/>
    </source>
</evidence>
<dbReference type="EMBL" id="LAZR01059566">
    <property type="protein sequence ID" value="KKK67535.1"/>
    <property type="molecule type" value="Genomic_DNA"/>
</dbReference>
<dbReference type="SUPFAM" id="SSF53756">
    <property type="entry name" value="UDP-Glycosyltransferase/glycogen phosphorylase"/>
    <property type="match status" value="1"/>
</dbReference>
<proteinExistence type="inferred from homology"/>
<organism evidence="5">
    <name type="scientific">marine sediment metagenome</name>
    <dbReference type="NCBI Taxonomy" id="412755"/>
    <lineage>
        <taxon>unclassified sequences</taxon>
        <taxon>metagenomes</taxon>
        <taxon>ecological metagenomes</taxon>
    </lineage>
</organism>
<comment type="similarity">
    <text evidence="2">Belongs to the UDP-N-acetylglucosamine 2-epimerase family.</text>
</comment>
<protein>
    <recommendedName>
        <fullName evidence="3">UDP-N-acetylglucosamine 2-epimerase (non-hydrolyzing)</fullName>
        <ecNumber evidence="3">5.1.3.14</ecNumber>
    </recommendedName>
</protein>
<comment type="caution">
    <text evidence="5">The sequence shown here is derived from an EMBL/GenBank/DDBJ whole genome shotgun (WGS) entry which is preliminary data.</text>
</comment>
<dbReference type="AlphaFoldDB" id="A0A0F8Y1V2"/>
<feature type="domain" description="UDP-N-acetylglucosamine 2-epimerase" evidence="4">
    <location>
        <begin position="30"/>
        <end position="345"/>
    </location>
</feature>
<evidence type="ECO:0000313" key="5">
    <source>
        <dbReference type="EMBL" id="KKK67535.1"/>
    </source>
</evidence>
<keyword evidence="1" id="KW-0413">Isomerase</keyword>
<reference evidence="5" key="1">
    <citation type="journal article" date="2015" name="Nature">
        <title>Complex archaea that bridge the gap between prokaryotes and eukaryotes.</title>
        <authorList>
            <person name="Spang A."/>
            <person name="Saw J.H."/>
            <person name="Jorgensen S.L."/>
            <person name="Zaremba-Niedzwiedzka K."/>
            <person name="Martijn J."/>
            <person name="Lind A.E."/>
            <person name="van Eijk R."/>
            <person name="Schleper C."/>
            <person name="Guy L."/>
            <person name="Ettema T.J."/>
        </authorList>
    </citation>
    <scope>NUCLEOTIDE SEQUENCE</scope>
</reference>
<evidence type="ECO:0000256" key="3">
    <source>
        <dbReference type="ARBA" id="ARBA00038858"/>
    </source>
</evidence>
<gene>
    <name evidence="5" type="ORF">LCGC14_2953110</name>
</gene>
<evidence type="ECO:0000256" key="1">
    <source>
        <dbReference type="ARBA" id="ARBA00023235"/>
    </source>
</evidence>
<evidence type="ECO:0000259" key="4">
    <source>
        <dbReference type="Pfam" id="PF02350"/>
    </source>
</evidence>
<dbReference type="EC" id="5.1.3.14" evidence="3"/>
<name>A0A0F8Y1V2_9ZZZZ</name>
<dbReference type="GO" id="GO:0008761">
    <property type="term" value="F:UDP-N-acetylglucosamine 2-epimerase activity"/>
    <property type="evidence" value="ECO:0007669"/>
    <property type="project" value="UniProtKB-EC"/>
</dbReference>
<dbReference type="InterPro" id="IPR029767">
    <property type="entry name" value="WecB-like"/>
</dbReference>
<dbReference type="PANTHER" id="PTHR43174:SF2">
    <property type="entry name" value="UDP-N-ACETYLGLUCOSAMINE 2-EPIMERASE"/>
    <property type="match status" value="1"/>
</dbReference>
<sequence>MTNRVVFVFGTRPEAIKIAPVVEELRVLHINPILICTGQHTSLLEGTPAETVLKDSVSLGMPSEGNIFGWVHHVAEVLRGEHLTAGDHVVVQGDTMSAFAGAAAASGGCVLHHIEAGVRSFASEPWPEEDIRKAISGMADFHYCATVKNGLNLQKEGIFENIHITGNPVVTSLLELGITPCAVSEPPTILVTLHRRELRESPEFPAIVDSLFRSMKNRPALKFLWPVHPAMNDIIMRAKKPSNLDLVGPLSYVDFVVRLSTALGLLTDSGGAVEEAATLGVPTVVFRRYSDRPEAEEAKIAVRITPTRTSPAAALYTLAEKSLKREPHDIYGDRKSAFRIASHIKKALS</sequence>
<dbReference type="Pfam" id="PF02350">
    <property type="entry name" value="Epimerase_2"/>
    <property type="match status" value="1"/>
</dbReference>